<evidence type="ECO:0000313" key="1">
    <source>
        <dbReference type="EMBL" id="KAK5581478.1"/>
    </source>
</evidence>
<accession>A0AAN7UGT8</accession>
<dbReference type="PANTHER" id="PTHR32052">
    <property type="entry name" value="ANKYRIN REPEAT-CONTAINING PROTEIN"/>
    <property type="match status" value="1"/>
</dbReference>
<proteinExistence type="predicted"/>
<gene>
    <name evidence="1" type="ORF">RB653_001511</name>
</gene>
<organism evidence="1 2">
    <name type="scientific">Dictyostelium firmibasis</name>
    <dbReference type="NCBI Taxonomy" id="79012"/>
    <lineage>
        <taxon>Eukaryota</taxon>
        <taxon>Amoebozoa</taxon>
        <taxon>Evosea</taxon>
        <taxon>Eumycetozoa</taxon>
        <taxon>Dictyostelia</taxon>
        <taxon>Dictyosteliales</taxon>
        <taxon>Dictyosteliaceae</taxon>
        <taxon>Dictyostelium</taxon>
    </lineage>
</organism>
<keyword evidence="2" id="KW-1185">Reference proteome</keyword>
<evidence type="ECO:0000313" key="2">
    <source>
        <dbReference type="Proteomes" id="UP001344447"/>
    </source>
</evidence>
<dbReference type="PANTHER" id="PTHR32052:SF10">
    <property type="entry name" value="ANKYRIN REPEAT-CONTAINING PROTEIN"/>
    <property type="match status" value="1"/>
</dbReference>
<dbReference type="AlphaFoldDB" id="A0AAN7UGT8"/>
<reference evidence="1 2" key="1">
    <citation type="submission" date="2023-11" db="EMBL/GenBank/DDBJ databases">
        <title>Dfirmibasis_genome.</title>
        <authorList>
            <person name="Edelbroek B."/>
            <person name="Kjellin J."/>
            <person name="Jerlstrom-Hultqvist J."/>
            <person name="Soderbom F."/>
        </authorList>
    </citation>
    <scope>NUCLEOTIDE SEQUENCE [LARGE SCALE GENOMIC DNA]</scope>
    <source>
        <strain evidence="1 2">TNS-C-14</strain>
    </source>
</reference>
<name>A0AAN7UGT8_9MYCE</name>
<protein>
    <submittedName>
        <fullName evidence="1">Uncharacterized protein</fullName>
    </submittedName>
</protein>
<comment type="caution">
    <text evidence="1">The sequence shown here is derived from an EMBL/GenBank/DDBJ whole genome shotgun (WGS) entry which is preliminary data.</text>
</comment>
<dbReference type="Proteomes" id="UP001344447">
    <property type="component" value="Unassembled WGS sequence"/>
</dbReference>
<sequence length="775" mass="91295">MNSSDKTYLLYKSVFNNIYLVKKIFKIARGINRQVTNSNNKNNSFTQRLRYNEATFCWIVNNNYFELLYDKIQVDVEFGDTEIQENELKLFIQHLNNNNIYNNKNNIILNKFYQKNKKQIKSLFIKDGKEGLLSFSIKTNNLEFVKISNKDFIDSNDNKFMEDFSGDSYCLLLDLAFKSGNLDIVKYIKNETKHYETYLSNKSIEQELQLISDVLESSNRDEFLLYLLNELKFNPKSKKLNETNNHKLILLEFNLFQRLYNLGWIDSLAEKIKQNSIINKFGSMTVNCSQFLSYNHHNNQLISLNTFLNYLQNGLYFLSQSKQSDSSQYTQTLKKINNLILTHHYSNNNNNNKKDEEKNTFIFEREIKRIYLFDFLKKIKDLVLLMNEGWVSFVINFTCQYGEYHYLIKEIQKLDENPSTISSIIITVSMKYADSHLINQIPILFSKKNQNFEYNKAITISHLILLPADKFFDPKSISVAKQLDYLETLFKFNIKVKETILKHIINNTVQELTITDFNKISRIVKSYYINLNFKSTQFEILSGELLVGNEKLFKYCFENHKDLFKWDNESISKIIIKSNNLQLIEYIHTNSIGSINKQISINHSETIHVAKFMYEKLGYRFSGSLNNISELNEWESGYLFYYAMNQLITFNNLLESEPRIDISIGLGVYRNFKQRKYIHNLYTTGLLNNSNLIGFQSAQKLNTLFESINDINFVFSTGNCKYIKELIKNQPFLLLNLFSSYRNSFSNLQSKNKRNKSISFINNEIIKYCNKGDKI</sequence>
<dbReference type="EMBL" id="JAVFKY010000002">
    <property type="protein sequence ID" value="KAK5581478.1"/>
    <property type="molecule type" value="Genomic_DNA"/>
</dbReference>